<evidence type="ECO:0000256" key="1">
    <source>
        <dbReference type="SAM" id="MobiDB-lite"/>
    </source>
</evidence>
<accession>A0A9N7VM10</accession>
<keyword evidence="3" id="KW-1185">Reference proteome</keyword>
<dbReference type="EMBL" id="CADEAL010004143">
    <property type="protein sequence ID" value="CAB1452779.1"/>
    <property type="molecule type" value="Genomic_DNA"/>
</dbReference>
<feature type="compositionally biased region" description="Basic and acidic residues" evidence="1">
    <location>
        <begin position="80"/>
        <end position="92"/>
    </location>
</feature>
<sequence>MFPRWEPVQLLLIHRWPFCLEGRRFTGLIPSLAPRSSFQSRIGQPGAFSNTTPSLAALVTHSSPLCFEVEPVKCGFQGCSHKEDTEATDGRGVRTHRQLRTR</sequence>
<name>A0A9N7VM10_PLEPL</name>
<organism evidence="2 3">
    <name type="scientific">Pleuronectes platessa</name>
    <name type="common">European plaice</name>
    <dbReference type="NCBI Taxonomy" id="8262"/>
    <lineage>
        <taxon>Eukaryota</taxon>
        <taxon>Metazoa</taxon>
        <taxon>Chordata</taxon>
        <taxon>Craniata</taxon>
        <taxon>Vertebrata</taxon>
        <taxon>Euteleostomi</taxon>
        <taxon>Actinopterygii</taxon>
        <taxon>Neopterygii</taxon>
        <taxon>Teleostei</taxon>
        <taxon>Neoteleostei</taxon>
        <taxon>Acanthomorphata</taxon>
        <taxon>Carangaria</taxon>
        <taxon>Pleuronectiformes</taxon>
        <taxon>Pleuronectoidei</taxon>
        <taxon>Pleuronectidae</taxon>
        <taxon>Pleuronectes</taxon>
    </lineage>
</organism>
<reference evidence="2" key="1">
    <citation type="submission" date="2020-03" db="EMBL/GenBank/DDBJ databases">
        <authorList>
            <person name="Weist P."/>
        </authorList>
    </citation>
    <scope>NUCLEOTIDE SEQUENCE</scope>
</reference>
<comment type="caution">
    <text evidence="2">The sequence shown here is derived from an EMBL/GenBank/DDBJ whole genome shotgun (WGS) entry which is preliminary data.</text>
</comment>
<proteinExistence type="predicted"/>
<evidence type="ECO:0000313" key="3">
    <source>
        <dbReference type="Proteomes" id="UP001153269"/>
    </source>
</evidence>
<gene>
    <name evidence="2" type="ORF">PLEPLA_LOCUS40529</name>
</gene>
<dbReference type="Proteomes" id="UP001153269">
    <property type="component" value="Unassembled WGS sequence"/>
</dbReference>
<feature type="region of interest" description="Disordered" evidence="1">
    <location>
        <begin position="80"/>
        <end position="102"/>
    </location>
</feature>
<dbReference type="AlphaFoldDB" id="A0A9N7VM10"/>
<feature type="compositionally biased region" description="Basic residues" evidence="1">
    <location>
        <begin position="93"/>
        <end position="102"/>
    </location>
</feature>
<protein>
    <submittedName>
        <fullName evidence="2">Uncharacterized protein</fullName>
    </submittedName>
</protein>
<evidence type="ECO:0000313" key="2">
    <source>
        <dbReference type="EMBL" id="CAB1452779.1"/>
    </source>
</evidence>